<protein>
    <recommendedName>
        <fullName evidence="5">NodB homology domain-containing protein</fullName>
    </recommendedName>
</protein>
<keyword evidence="4" id="KW-0732">Signal</keyword>
<feature type="signal peptide" evidence="4">
    <location>
        <begin position="1"/>
        <end position="24"/>
    </location>
</feature>
<feature type="compositionally biased region" description="Pro residues" evidence="3">
    <location>
        <begin position="270"/>
        <end position="282"/>
    </location>
</feature>
<dbReference type="InterPro" id="IPR050248">
    <property type="entry name" value="Polysacc_deacetylase_ArnD"/>
</dbReference>
<dbReference type="InterPro" id="IPR011330">
    <property type="entry name" value="Glyco_hydro/deAcase_b/a-brl"/>
</dbReference>
<evidence type="ECO:0000256" key="2">
    <source>
        <dbReference type="ARBA" id="ARBA00022801"/>
    </source>
</evidence>
<reference evidence="6" key="1">
    <citation type="journal article" date="2014" name="Int. J. Syst. Evol. Microbiol.">
        <title>Complete genome sequence of Corynebacterium casei LMG S-19264T (=DSM 44701T), isolated from a smear-ripened cheese.</title>
        <authorList>
            <consortium name="US DOE Joint Genome Institute (JGI-PGF)"/>
            <person name="Walter F."/>
            <person name="Albersmeier A."/>
            <person name="Kalinowski J."/>
            <person name="Ruckert C."/>
        </authorList>
    </citation>
    <scope>NUCLEOTIDE SEQUENCE</scope>
    <source>
        <strain evidence="6">NBRC 112290</strain>
    </source>
</reference>
<proteinExistence type="predicted"/>
<dbReference type="GO" id="GO:0016020">
    <property type="term" value="C:membrane"/>
    <property type="evidence" value="ECO:0007669"/>
    <property type="project" value="TreeGrafter"/>
</dbReference>
<evidence type="ECO:0000256" key="1">
    <source>
        <dbReference type="ARBA" id="ARBA00022723"/>
    </source>
</evidence>
<dbReference type="EMBL" id="BSUM01000001">
    <property type="protein sequence ID" value="GMA31341.1"/>
    <property type="molecule type" value="Genomic_DNA"/>
</dbReference>
<dbReference type="GO" id="GO:0005975">
    <property type="term" value="P:carbohydrate metabolic process"/>
    <property type="evidence" value="ECO:0007669"/>
    <property type="project" value="InterPro"/>
</dbReference>
<keyword evidence="1" id="KW-0479">Metal-binding</keyword>
<dbReference type="PROSITE" id="PS51677">
    <property type="entry name" value="NODB"/>
    <property type="match status" value="1"/>
</dbReference>
<feature type="region of interest" description="Disordered" evidence="3">
    <location>
        <begin position="22"/>
        <end position="48"/>
    </location>
</feature>
<dbReference type="GO" id="GO:0046872">
    <property type="term" value="F:metal ion binding"/>
    <property type="evidence" value="ECO:0007669"/>
    <property type="project" value="UniProtKB-KW"/>
</dbReference>
<dbReference type="Gene3D" id="3.20.20.370">
    <property type="entry name" value="Glycoside hydrolase/deacetylase"/>
    <property type="match status" value="1"/>
</dbReference>
<feature type="chain" id="PRO_5041216405" description="NodB homology domain-containing protein" evidence="4">
    <location>
        <begin position="25"/>
        <end position="495"/>
    </location>
</feature>
<evidence type="ECO:0000256" key="4">
    <source>
        <dbReference type="SAM" id="SignalP"/>
    </source>
</evidence>
<dbReference type="CDD" id="cd10954">
    <property type="entry name" value="CE4_CtAXE_like"/>
    <property type="match status" value="1"/>
</dbReference>
<feature type="compositionally biased region" description="Low complexity" evidence="3">
    <location>
        <begin position="283"/>
        <end position="292"/>
    </location>
</feature>
<organism evidence="6 7">
    <name type="scientific">Litorihabitans aurantiacus</name>
    <dbReference type="NCBI Taxonomy" id="1930061"/>
    <lineage>
        <taxon>Bacteria</taxon>
        <taxon>Bacillati</taxon>
        <taxon>Actinomycetota</taxon>
        <taxon>Actinomycetes</taxon>
        <taxon>Micrococcales</taxon>
        <taxon>Beutenbergiaceae</taxon>
        <taxon>Litorihabitans</taxon>
    </lineage>
</organism>
<evidence type="ECO:0000256" key="3">
    <source>
        <dbReference type="SAM" id="MobiDB-lite"/>
    </source>
</evidence>
<keyword evidence="7" id="KW-1185">Reference proteome</keyword>
<dbReference type="Proteomes" id="UP001157161">
    <property type="component" value="Unassembled WGS sequence"/>
</dbReference>
<feature type="region of interest" description="Disordered" evidence="3">
    <location>
        <begin position="255"/>
        <end position="293"/>
    </location>
</feature>
<dbReference type="PROSITE" id="PS51257">
    <property type="entry name" value="PROKAR_LIPOPROTEIN"/>
    <property type="match status" value="1"/>
</dbReference>
<feature type="domain" description="NodB homology" evidence="5">
    <location>
        <begin position="299"/>
        <end position="473"/>
    </location>
</feature>
<evidence type="ECO:0000313" key="7">
    <source>
        <dbReference type="Proteomes" id="UP001157161"/>
    </source>
</evidence>
<dbReference type="InterPro" id="IPR002509">
    <property type="entry name" value="NODB_dom"/>
</dbReference>
<accession>A0AA37UVP0</accession>
<comment type="caution">
    <text evidence="6">The sequence shown here is derived from an EMBL/GenBank/DDBJ whole genome shotgun (WGS) entry which is preliminary data.</text>
</comment>
<gene>
    <name evidence="6" type="ORF">GCM10025875_13330</name>
</gene>
<dbReference type="GO" id="GO:0016810">
    <property type="term" value="F:hydrolase activity, acting on carbon-nitrogen (but not peptide) bonds"/>
    <property type="evidence" value="ECO:0007669"/>
    <property type="project" value="InterPro"/>
</dbReference>
<dbReference type="PANTHER" id="PTHR10587:SF133">
    <property type="entry name" value="CHITIN DEACETYLASE 1-RELATED"/>
    <property type="match status" value="1"/>
</dbReference>
<dbReference type="SUPFAM" id="SSF88713">
    <property type="entry name" value="Glycoside hydrolase/deacetylase"/>
    <property type="match status" value="1"/>
</dbReference>
<sequence>MRGRLRNLSIACATALALTACTPAAPPPEEDSGPPPTSPTPTSSPGQPIERIAAPSLSDELVPGLELVSETDEDLRIYTQHAVVPGAEDLSAALADYASQAREAYLPVAESAVEAGDVENLPDLNVRPALVGSAPDVLGVRMTTYQFSEDTGTANARTWWVDGGDLLDSADLFATPEAFTEFGDLVMADLEARELGPWAPDDEPTRQLTSITFTDGDPVAELPAGALTAAAAGSLTVRIPAGELLSDAGRRAAAAVADPQPYDTGQVAPTSPPQESTPPPSASPTDDPPSSDVDCAQVACVALTYDDGPSASLTPQLLDVLAERGVPATFFLLGSSVESHPGVAARIAQEGHEIANHTFSHRDLTNLDPTERAAEIADTTAAIESATGVTPTLVRPPYGAQDDAVVAESGMVVVTWDVDTEDWSNRDAAVTTDTALAGVEAGSIILMHDIHPSTIEAAPGLIDALEAEGYTLVTVSDILAPLDPAPGTLVSRGAS</sequence>
<name>A0AA37UVP0_9MICO</name>
<reference evidence="6" key="2">
    <citation type="submission" date="2023-02" db="EMBL/GenBank/DDBJ databases">
        <authorList>
            <person name="Sun Q."/>
            <person name="Mori K."/>
        </authorList>
    </citation>
    <scope>NUCLEOTIDE SEQUENCE</scope>
    <source>
        <strain evidence="6">NBRC 112290</strain>
    </source>
</reference>
<dbReference type="AlphaFoldDB" id="A0AA37UVP0"/>
<dbReference type="Pfam" id="PF01522">
    <property type="entry name" value="Polysacc_deac_1"/>
    <property type="match status" value="1"/>
</dbReference>
<dbReference type="PANTHER" id="PTHR10587">
    <property type="entry name" value="GLYCOSYL TRANSFERASE-RELATED"/>
    <property type="match status" value="1"/>
</dbReference>
<keyword evidence="2" id="KW-0378">Hydrolase</keyword>
<evidence type="ECO:0000259" key="5">
    <source>
        <dbReference type="PROSITE" id="PS51677"/>
    </source>
</evidence>
<dbReference type="RefSeq" id="WP_284250193.1">
    <property type="nucleotide sequence ID" value="NZ_BSUM01000001.1"/>
</dbReference>
<evidence type="ECO:0000313" key="6">
    <source>
        <dbReference type="EMBL" id="GMA31341.1"/>
    </source>
</evidence>